<feature type="region of interest" description="Disordered" evidence="2">
    <location>
        <begin position="415"/>
        <end position="452"/>
    </location>
</feature>
<keyword evidence="1" id="KW-0175">Coiled coil</keyword>
<feature type="compositionally biased region" description="Acidic residues" evidence="2">
    <location>
        <begin position="99"/>
        <end position="119"/>
    </location>
</feature>
<organism evidence="3 4">
    <name type="scientific">Candidatus Uhrbacteria bacterium GW2011_GWF2_46_218</name>
    <dbReference type="NCBI Taxonomy" id="1619001"/>
    <lineage>
        <taxon>Bacteria</taxon>
        <taxon>Candidatus Uhriibacteriota</taxon>
    </lineage>
</organism>
<evidence type="ECO:0000256" key="1">
    <source>
        <dbReference type="SAM" id="Coils"/>
    </source>
</evidence>
<dbReference type="EMBL" id="LCMG01000019">
    <property type="protein sequence ID" value="KKU32330.1"/>
    <property type="molecule type" value="Genomic_DNA"/>
</dbReference>
<protein>
    <submittedName>
        <fullName evidence="3">Uncharacterized protein</fullName>
    </submittedName>
</protein>
<name>A0A0G1SG64_9BACT</name>
<evidence type="ECO:0000256" key="2">
    <source>
        <dbReference type="SAM" id="MobiDB-lite"/>
    </source>
</evidence>
<dbReference type="AlphaFoldDB" id="A0A0G1SG64"/>
<evidence type="ECO:0000313" key="3">
    <source>
        <dbReference type="EMBL" id="KKU32330.1"/>
    </source>
</evidence>
<comment type="caution">
    <text evidence="3">The sequence shown here is derived from an EMBL/GenBank/DDBJ whole genome shotgun (WGS) entry which is preliminary data.</text>
</comment>
<feature type="compositionally biased region" description="Basic and acidic residues" evidence="2">
    <location>
        <begin position="415"/>
        <end position="434"/>
    </location>
</feature>
<proteinExistence type="predicted"/>
<evidence type="ECO:0000313" key="4">
    <source>
        <dbReference type="Proteomes" id="UP000034705"/>
    </source>
</evidence>
<accession>A0A0G1SG64</accession>
<sequence>MATTAPRATRRYVRPTSPTRTLASDPACELKFVDTATVAIGDENGMDLSEMALENLGIVPEVFETETAQRARRASQDMFLMVDELSDEDVCDSSFFSFNEEEPDGDPDPETDTDCDDTTEEIKFEGTPPDGRDALRCEQMARQATAEERDRNGRAKAKAHLAKLARRDAARPVPTPVVESAPAPAEPTRTEKLESLRAAFTAAVMSKNFSLADALNAQIKTLVVEIEAEKVQTEKIEAKAQAVEEAKQAEKRIPFLRGKITELRTALFAPGKEIGELIAICSGIARYEYELNELELKIAPILEARAQAEAKRQAEIASRPAPAAQAPKVTRRCKVCGKEISGDVMVPHFGEIERRRSLSLDPKMTVEQVYGDLFFHQECMAKKGGIQGRAYTLGRGNVNKNLEIWCAGRGRRAEAAEERKLNRENPTRDRDMSRPPRTWSSAPPAKAWRRTA</sequence>
<reference evidence="3 4" key="1">
    <citation type="journal article" date="2015" name="Nature">
        <title>rRNA introns, odd ribosomes, and small enigmatic genomes across a large radiation of phyla.</title>
        <authorList>
            <person name="Brown C.T."/>
            <person name="Hug L.A."/>
            <person name="Thomas B.C."/>
            <person name="Sharon I."/>
            <person name="Castelle C.J."/>
            <person name="Singh A."/>
            <person name="Wilkins M.J."/>
            <person name="Williams K.H."/>
            <person name="Banfield J.F."/>
        </authorList>
    </citation>
    <scope>NUCLEOTIDE SEQUENCE [LARGE SCALE GENOMIC DNA]</scope>
</reference>
<feature type="region of interest" description="Disordered" evidence="2">
    <location>
        <begin position="1"/>
        <end position="20"/>
    </location>
</feature>
<gene>
    <name evidence="3" type="ORF">UX45_C0019G0003</name>
</gene>
<dbReference type="Proteomes" id="UP000034705">
    <property type="component" value="Unassembled WGS sequence"/>
</dbReference>
<feature type="coiled-coil region" evidence="1">
    <location>
        <begin position="212"/>
        <end position="259"/>
    </location>
</feature>
<feature type="compositionally biased region" description="Basic and acidic residues" evidence="2">
    <location>
        <begin position="120"/>
        <end position="133"/>
    </location>
</feature>
<feature type="region of interest" description="Disordered" evidence="2">
    <location>
        <begin position="163"/>
        <end position="190"/>
    </location>
</feature>
<feature type="region of interest" description="Disordered" evidence="2">
    <location>
        <begin position="96"/>
        <end position="133"/>
    </location>
</feature>
<feature type="compositionally biased region" description="Low complexity" evidence="2">
    <location>
        <begin position="176"/>
        <end position="187"/>
    </location>
</feature>